<dbReference type="PANTHER" id="PTHR30273:SF2">
    <property type="entry name" value="PROTEIN FECR"/>
    <property type="match status" value="1"/>
</dbReference>
<dbReference type="Pfam" id="PF04773">
    <property type="entry name" value="FecR"/>
    <property type="match status" value="1"/>
</dbReference>
<organism evidence="3 4">
    <name type="scientific">Mucilaginibacter pineti</name>
    <dbReference type="NCBI Taxonomy" id="1391627"/>
    <lineage>
        <taxon>Bacteria</taxon>
        <taxon>Pseudomonadati</taxon>
        <taxon>Bacteroidota</taxon>
        <taxon>Sphingobacteriia</taxon>
        <taxon>Sphingobacteriales</taxon>
        <taxon>Sphingobacteriaceae</taxon>
        <taxon>Mucilaginibacter</taxon>
    </lineage>
</organism>
<dbReference type="FunFam" id="2.60.120.1440:FF:000001">
    <property type="entry name" value="Putative anti-sigma factor"/>
    <property type="match status" value="1"/>
</dbReference>
<gene>
    <name evidence="3" type="ORF">SAMN05216464_106154</name>
</gene>
<evidence type="ECO:0000259" key="1">
    <source>
        <dbReference type="Pfam" id="PF04773"/>
    </source>
</evidence>
<dbReference type="Pfam" id="PF16344">
    <property type="entry name" value="FecR_C"/>
    <property type="match status" value="1"/>
</dbReference>
<dbReference type="EMBL" id="FNAI01000006">
    <property type="protein sequence ID" value="SDE44332.1"/>
    <property type="molecule type" value="Genomic_DNA"/>
</dbReference>
<name>A0A1G7CYC5_9SPHI</name>
<dbReference type="InterPro" id="IPR032508">
    <property type="entry name" value="FecR_C"/>
</dbReference>
<dbReference type="Gene3D" id="3.55.50.30">
    <property type="match status" value="1"/>
</dbReference>
<evidence type="ECO:0000313" key="4">
    <source>
        <dbReference type="Proteomes" id="UP000199072"/>
    </source>
</evidence>
<feature type="domain" description="FecR protein" evidence="1">
    <location>
        <begin position="181"/>
        <end position="276"/>
    </location>
</feature>
<reference evidence="3 4" key="1">
    <citation type="submission" date="2016-10" db="EMBL/GenBank/DDBJ databases">
        <authorList>
            <person name="de Groot N.N."/>
        </authorList>
    </citation>
    <scope>NUCLEOTIDE SEQUENCE [LARGE SCALE GENOMIC DNA]</scope>
    <source>
        <strain evidence="3 4">47C3B</strain>
    </source>
</reference>
<evidence type="ECO:0000313" key="3">
    <source>
        <dbReference type="EMBL" id="SDE44332.1"/>
    </source>
</evidence>
<protein>
    <submittedName>
        <fullName evidence="3">FecR family protein</fullName>
    </submittedName>
</protein>
<accession>A0A1G7CYC5</accession>
<dbReference type="Proteomes" id="UP000199072">
    <property type="component" value="Unassembled WGS sequence"/>
</dbReference>
<evidence type="ECO:0000259" key="2">
    <source>
        <dbReference type="Pfam" id="PF16344"/>
    </source>
</evidence>
<dbReference type="AlphaFoldDB" id="A0A1G7CYC5"/>
<dbReference type="GO" id="GO:0016989">
    <property type="term" value="F:sigma factor antagonist activity"/>
    <property type="evidence" value="ECO:0007669"/>
    <property type="project" value="TreeGrafter"/>
</dbReference>
<feature type="domain" description="Protein FecR C-terminal" evidence="2">
    <location>
        <begin position="319"/>
        <end position="387"/>
    </location>
</feature>
<dbReference type="Gene3D" id="2.60.120.1440">
    <property type="match status" value="1"/>
</dbReference>
<dbReference type="InterPro" id="IPR006860">
    <property type="entry name" value="FecR"/>
</dbReference>
<dbReference type="PANTHER" id="PTHR30273">
    <property type="entry name" value="PERIPLASMIC SIGNAL SENSOR AND SIGMA FACTOR ACTIVATOR FECR-RELATED"/>
    <property type="match status" value="1"/>
</dbReference>
<dbReference type="STRING" id="1391627.SAMN05216464_106154"/>
<sequence length="390" mass="43932">MNKEQFLQILTHYLDNEATKEEEEFLHAYYNLFIADADVIALLKYKETEKLKLSMKSAIDHRIDQPIKPARRLQLWPMIRAAAAILLLAGGGLFFYEQRTDKSQLITNTSPVSILSGSNKAILTLSNGKKISLTDAANGVIAQQPDIKITKSNNGQLVYTVKNDMAFLTNNPNAKAILWNTITTPKGGQWQIVLPDGSKVWLNAASSLTFPEHFTGNVRKVQLQGEAYFEVAHNKSMPFHVSSLKQDVEVLGTHFNVNAYDDNPTIKTTLLEGAVKITRPEKNGSQILKPDQEAILSVNDIKINNVDAQDAVAWKEGVFLFNDDQLDDIMKRISRWYDVEVEFKDREIKKDRFSGTVSRFAQISQVLRKLEVLGGVAFKIEGRKILVQKK</sequence>
<dbReference type="RefSeq" id="WP_091150064.1">
    <property type="nucleotide sequence ID" value="NZ_FNAI01000006.1"/>
</dbReference>
<dbReference type="OrthoDB" id="1493027at2"/>
<keyword evidence="4" id="KW-1185">Reference proteome</keyword>
<dbReference type="InterPro" id="IPR012373">
    <property type="entry name" value="Ferrdict_sens_TM"/>
</dbReference>
<proteinExistence type="predicted"/>